<evidence type="ECO:0000313" key="2">
    <source>
        <dbReference type="EMBL" id="AFZ80982.1"/>
    </source>
</evidence>
<keyword evidence="1" id="KW-0732">Signal</keyword>
<organism evidence="2 3">
    <name type="scientific">Theileria equi strain WA</name>
    <dbReference type="NCBI Taxonomy" id="1537102"/>
    <lineage>
        <taxon>Eukaryota</taxon>
        <taxon>Sar</taxon>
        <taxon>Alveolata</taxon>
        <taxon>Apicomplexa</taxon>
        <taxon>Aconoidasida</taxon>
        <taxon>Piroplasmida</taxon>
        <taxon>Theileriidae</taxon>
        <taxon>Theileria</taxon>
    </lineage>
</organism>
<feature type="signal peptide" evidence="1">
    <location>
        <begin position="1"/>
        <end position="23"/>
    </location>
</feature>
<dbReference type="AlphaFoldDB" id="L0AZG6"/>
<proteinExistence type="predicted"/>
<sequence>MIVFTLKLPILLAILASFKGAIAPPTTERNRNNKDKILIDLNISGSRTARIEVIPSMKFPCGTNYTVRRNARHTHIIGNVRDNDELIISGDPTAMSRYVLNVRGERGFRYVKVITRYRVACSYTTHIKEFWRESINDMYKDVQREPMTLNILEQTGDEYISARLIALENPQEEEDAESLSSPLHVPAVYDIRPQYRLHYFIGMVKYGEYTVDNQIQGLVERRVIWEGRLGDPKITVISLYKDGDETEAVYKFGFTEDQFKLLDYKRKFIELYE</sequence>
<dbReference type="GeneID" id="15804759"/>
<name>L0AZG6_THEEQ</name>
<dbReference type="RefSeq" id="XP_004830648.1">
    <property type="nucleotide sequence ID" value="XM_004830591.1"/>
</dbReference>
<reference evidence="2 3" key="1">
    <citation type="journal article" date="2012" name="BMC Genomics">
        <title>Comparative genomic analysis and phylogenetic position of Theileria equi.</title>
        <authorList>
            <person name="Kappmeyer L.S."/>
            <person name="Thiagarajan M."/>
            <person name="Herndon D.R."/>
            <person name="Ramsay J.D."/>
            <person name="Caler E."/>
            <person name="Djikeng A."/>
            <person name="Gillespie J.J."/>
            <person name="Lau A.O."/>
            <person name="Roalson E.H."/>
            <person name="Silva J.C."/>
            <person name="Silva M.G."/>
            <person name="Suarez C.E."/>
            <person name="Ueti M.W."/>
            <person name="Nene V.M."/>
            <person name="Mealey R.H."/>
            <person name="Knowles D.P."/>
            <person name="Brayton K.A."/>
        </authorList>
    </citation>
    <scope>NUCLEOTIDE SEQUENCE [LARGE SCALE GENOMIC DNA]</scope>
    <source>
        <strain evidence="2 3">WA</strain>
    </source>
</reference>
<evidence type="ECO:0000313" key="3">
    <source>
        <dbReference type="Proteomes" id="UP000031512"/>
    </source>
</evidence>
<accession>L0AZG6</accession>
<dbReference type="VEuPathDB" id="PiroplasmaDB:BEWA_003900"/>
<evidence type="ECO:0000256" key="1">
    <source>
        <dbReference type="SAM" id="SignalP"/>
    </source>
</evidence>
<dbReference type="EMBL" id="CP001670">
    <property type="protein sequence ID" value="AFZ80982.1"/>
    <property type="molecule type" value="Genomic_DNA"/>
</dbReference>
<dbReference type="KEGG" id="beq:BEWA_003900"/>
<protein>
    <submittedName>
        <fullName evidence="2">Signal peptide-containing protein</fullName>
    </submittedName>
</protein>
<keyword evidence="3" id="KW-1185">Reference proteome</keyword>
<feature type="chain" id="PRO_5003939393" evidence="1">
    <location>
        <begin position="24"/>
        <end position="273"/>
    </location>
</feature>
<dbReference type="Proteomes" id="UP000031512">
    <property type="component" value="Chromosome 3"/>
</dbReference>
<gene>
    <name evidence="2" type="ORF">BEWA_003900</name>
</gene>